<dbReference type="PANTHER" id="PTHR24412">
    <property type="entry name" value="KELCH PROTEIN"/>
    <property type="match status" value="1"/>
</dbReference>
<dbReference type="RefSeq" id="WP_006987808.1">
    <property type="nucleotide sequence ID" value="NZ_JH594606.1"/>
</dbReference>
<dbReference type="InterPro" id="IPR002909">
    <property type="entry name" value="IPT_dom"/>
</dbReference>
<evidence type="ECO:0000256" key="1">
    <source>
        <dbReference type="ARBA" id="ARBA00022441"/>
    </source>
</evidence>
<protein>
    <submittedName>
        <fullName evidence="4">Kelch repeat type 1-containing protein</fullName>
    </submittedName>
</protein>
<name>H2BSV6_GILLR</name>
<dbReference type="HOGENOM" id="CLU_403745_0_0_10"/>
<dbReference type="InterPro" id="IPR014756">
    <property type="entry name" value="Ig_E-set"/>
</dbReference>
<dbReference type="PANTHER" id="PTHR24412:SF441">
    <property type="entry name" value="KELCH-LIKE PROTEIN 28"/>
    <property type="match status" value="1"/>
</dbReference>
<dbReference type="Gene3D" id="2.60.40.10">
    <property type="entry name" value="Immunoglobulins"/>
    <property type="match status" value="3"/>
</dbReference>
<keyword evidence="1" id="KW-0880">Kelch repeat</keyword>
<dbReference type="Gene3D" id="2.120.10.80">
    <property type="entry name" value="Kelch-type beta propeller"/>
    <property type="match status" value="1"/>
</dbReference>
<evidence type="ECO:0000256" key="2">
    <source>
        <dbReference type="ARBA" id="ARBA00022737"/>
    </source>
</evidence>
<evidence type="ECO:0000313" key="5">
    <source>
        <dbReference type="Proteomes" id="UP000003844"/>
    </source>
</evidence>
<dbReference type="EMBL" id="JH594606">
    <property type="protein sequence ID" value="EHQ01486.1"/>
    <property type="molecule type" value="Genomic_DNA"/>
</dbReference>
<gene>
    <name evidence="4" type="ORF">Gilli_0786</name>
</gene>
<sequence length="681" mass="76852">MKNCKFLLLPLLLLSFACEPEGEVSNTPNEKLEITAVEVPEEGGVKLKAKYTGGASIGTSESGFLISTTEAPNPSGSIDLQGTIAGNEIYFATTGNLIYNTQYYVRAYIKHSETRILYSDIKSFVSLGSKLLEISIIEKGLLQDTVRISGKYFTENSHYISVHFDGHRASVIRSNDSIINCLVPANIQRYDPVVKVDVYGKTATYNDFALFTPTITSLSENTAGLGDTLTIHGDYFDFENSRNKVLVGEKETIILSSSRQAITFVLPTSLAVSTNAVKLLSQLQETTFSGTVKIQKPVINSIPGNIRAYETIEIAGEDFSKEKAENEVFFGENLAEVLEASSTKLIVRVPIGPYENRSPKLRIELMDYIVAFEGEVKLKDVWLFKNKLTANINSRGSQYFVHNNLGYTFEREDENSRFKVHVLDPDKESWSNFYVTYPRTAIQQEDMAIVYNKQSGRIFFYFSAEEKNFYEFSLQTKSFSLKKDYPGVARGASAVFSIHNNIYLGFGRFMHATGYEDVAPLSHFWSYNPDTDEWKQMADFPLQGSRSDVSSFIIGDKAYVGNGASHTGNNDFWRYYPASNTWDRMADFPGARTYTSFFELDGKAYVYFGTVLTGNPDETAFRYDPTANEWIILDPVNDLYYTYFIYPDASIALRFKDAVYLGILSWPHYEFFKADLSKLKM</sequence>
<dbReference type="SUPFAM" id="SSF117281">
    <property type="entry name" value="Kelch motif"/>
    <property type="match status" value="1"/>
</dbReference>
<proteinExistence type="predicted"/>
<reference evidence="5" key="1">
    <citation type="journal article" date="2012" name="Stand. Genomic Sci.">
        <title>Genome sequence of the Antarctic rhodopsins-containing flavobacterium Gillisia limnaea type strain (R-8282(T)).</title>
        <authorList>
            <person name="Riedel T."/>
            <person name="Held B."/>
            <person name="Nolan M."/>
            <person name="Lucas S."/>
            <person name="Lapidus A."/>
            <person name="Tice H."/>
            <person name="Del Rio T.G."/>
            <person name="Cheng J.F."/>
            <person name="Han C."/>
            <person name="Tapia R."/>
            <person name="Goodwin L.A."/>
            <person name="Pitluck S."/>
            <person name="Liolios K."/>
            <person name="Mavromatis K."/>
            <person name="Pagani I."/>
            <person name="Ivanova N."/>
            <person name="Mikhailova N."/>
            <person name="Pati A."/>
            <person name="Chen A."/>
            <person name="Palaniappan K."/>
            <person name="Land M."/>
            <person name="Rohde M."/>
            <person name="Tindall B.J."/>
            <person name="Detter J.C."/>
            <person name="Goker M."/>
            <person name="Bristow J."/>
            <person name="Eisen J.A."/>
            <person name="Markowitz V."/>
            <person name="Hugenholtz P."/>
            <person name="Kyrpides N.C."/>
            <person name="Klenk H.P."/>
            <person name="Woyke T."/>
        </authorList>
    </citation>
    <scope>NUCLEOTIDE SEQUENCE [LARGE SCALE GENOMIC DNA]</scope>
    <source>
        <strain evidence="5">DSM 15749 / LMG 21470 / R-8282</strain>
    </source>
</reference>
<keyword evidence="2" id="KW-0677">Repeat</keyword>
<dbReference type="Proteomes" id="UP000003844">
    <property type="component" value="Unassembled WGS sequence"/>
</dbReference>
<accession>H2BSV6</accession>
<dbReference type="InterPro" id="IPR013783">
    <property type="entry name" value="Ig-like_fold"/>
</dbReference>
<dbReference type="PROSITE" id="PS51257">
    <property type="entry name" value="PROKAR_LIPOPROTEIN"/>
    <property type="match status" value="1"/>
</dbReference>
<evidence type="ECO:0000313" key="4">
    <source>
        <dbReference type="EMBL" id="EHQ01486.1"/>
    </source>
</evidence>
<feature type="domain" description="IPT/TIG" evidence="3">
    <location>
        <begin position="213"/>
        <end position="276"/>
    </location>
</feature>
<dbReference type="eggNOG" id="COG3055">
    <property type="taxonomic scope" value="Bacteria"/>
</dbReference>
<dbReference type="SUPFAM" id="SSF81296">
    <property type="entry name" value="E set domains"/>
    <property type="match status" value="2"/>
</dbReference>
<dbReference type="Pfam" id="PF01833">
    <property type="entry name" value="TIG"/>
    <property type="match status" value="3"/>
</dbReference>
<evidence type="ECO:0000259" key="3">
    <source>
        <dbReference type="Pfam" id="PF01833"/>
    </source>
</evidence>
<dbReference type="InterPro" id="IPR015915">
    <property type="entry name" value="Kelch-typ_b-propeller"/>
</dbReference>
<dbReference type="AlphaFoldDB" id="H2BSV6"/>
<feature type="domain" description="IPT/TIG" evidence="3">
    <location>
        <begin position="297"/>
        <end position="356"/>
    </location>
</feature>
<organism evidence="4 5">
    <name type="scientific">Gillisia limnaea (strain DSM 15749 / LMG 21470 / R-8282)</name>
    <dbReference type="NCBI Taxonomy" id="865937"/>
    <lineage>
        <taxon>Bacteria</taxon>
        <taxon>Pseudomonadati</taxon>
        <taxon>Bacteroidota</taxon>
        <taxon>Flavobacteriia</taxon>
        <taxon>Flavobacteriales</taxon>
        <taxon>Flavobacteriaceae</taxon>
        <taxon>Gillisia</taxon>
    </lineage>
</organism>
<dbReference type="OrthoDB" id="103335at2"/>
<dbReference type="CDD" id="cd00603">
    <property type="entry name" value="IPT_PCSR"/>
    <property type="match status" value="2"/>
</dbReference>
<dbReference type="eggNOG" id="COG5184">
    <property type="taxonomic scope" value="Bacteria"/>
</dbReference>
<feature type="domain" description="IPT/TIG" evidence="3">
    <location>
        <begin position="144"/>
        <end position="200"/>
    </location>
</feature>
<keyword evidence="5" id="KW-1185">Reference proteome</keyword>
<dbReference type="STRING" id="865937.Gilli_0786"/>